<reference evidence="2 3" key="1">
    <citation type="submission" date="2021-06" db="EMBL/GenBank/DDBJ databases">
        <title>Genome sequence of Babesia caballi.</title>
        <authorList>
            <person name="Yamagishi J."/>
            <person name="Kidaka T."/>
            <person name="Ochi A."/>
        </authorList>
    </citation>
    <scope>NUCLEOTIDE SEQUENCE [LARGE SCALE GENOMIC DNA]</scope>
    <source>
        <strain evidence="2">USDA-D6B2</strain>
    </source>
</reference>
<organism evidence="2 3">
    <name type="scientific">Babesia caballi</name>
    <dbReference type="NCBI Taxonomy" id="5871"/>
    <lineage>
        <taxon>Eukaryota</taxon>
        <taxon>Sar</taxon>
        <taxon>Alveolata</taxon>
        <taxon>Apicomplexa</taxon>
        <taxon>Aconoidasida</taxon>
        <taxon>Piroplasmida</taxon>
        <taxon>Babesiidae</taxon>
        <taxon>Babesia</taxon>
    </lineage>
</organism>
<protein>
    <submittedName>
        <fullName evidence="2">Variant erythrocyte surface antigen-1 family protein</fullName>
    </submittedName>
</protein>
<sequence length="1111" mass="122710">MRYNVLTLSLDIPSSAPVALSYDCPANLKEAVDWNLRVTAKDGQTPNNDGTDALTEQVKKLLNDVEGSDPGLAAEIGKVRQSLDSSSGTNLITKLAEGLRQFIGYDGSSNGAPKITGGGIAPSNIATHRLCDAAIAFTIGVLEGCKRHNEFKKKSNVEHLKKINHVIEILYSAYGRGVAGLKSITPNLSGILHSFKGSVQDVNDLCNKLGEHIYQHLITGLHYSSRNVFATEFAAKLGVYLQAVVNTVHVKVKSNVFAQINSLNEPVRNLVESVKKQSSGKYDPTRAADEEKVSDTLTKIQSDVKKLKDSDPTSHTLVSALIAGTKSFMRELWKGNYVSYYEPPAKWQGSDQEKCAKIFLSCIPLIYHGLTHLSWQCSNKNSWSTLQFNGFGGRGGTLNHFMVGAGYTDYNKLSSSAGGNVMAAVASRLPEFQNIANSAAKSYTEYLKGLHERFNRTLKSAGVATVQSHTMPVLFFAAQAYFHHARLSKSGGSKFPTTIRDILYWMAGLPFSPGYAELEKYVGALVPNGGLYIANSETKIKGDIIKAADMKGYLLTSCLSIPGFLGVIQGSSGSKDDPWLHTLLSNGLHFEYPSGPELFKLLCDYTYALQFQLSFLYNQCRSGYDEGFGWRDCKYGQEANKDTNTQMTSFICHADCKEKHSGSGECNEHIKNDTSKCGKDTTSPLQAFLTDNLKGFCRKHPGTSDHLADHPPGAMCHVPMGFTAADVRGDPSRSDRIYYTLYFFCGSQHDPLRRLGETLTCLTKRTPRNLGDIFGFVWHLNSQLFKSTPDVNNTIKDFFTSLGLSNEFPTLTTDPSSAYNSVYDTVSRLPSSSTSRIQKSIVTIFSGLPFLYNIFMVTPTHSLPVALFNLKGTDHGSSYQGTHNDLFGLYNPQCTGRDCGKYLMPLCFSNGATYAPEYASSYLSWVLYVTDDLESGFEKLLEDFQNIDCRKSGCVKCKDKDHRPGEHGINDACSCPSVVHCGGTLPILYSNGFDFYYAYDLCGENSNGKYKKSCQQFHTQLTKVLQPEAPLDKLITTIDAFLYAIRWEFFSKLSGFWTIYMCLILYTFFFLLDTLHLRSHLKFTLSHTVPPLALLTSGNPLPTTKLAYIGQ</sequence>
<name>A0AAV4LR38_BABCB</name>
<dbReference type="GeneID" id="94194188"/>
<evidence type="ECO:0000256" key="1">
    <source>
        <dbReference type="SAM" id="Phobius"/>
    </source>
</evidence>
<dbReference type="RefSeq" id="XP_067714776.1">
    <property type="nucleotide sequence ID" value="XM_067858675.1"/>
</dbReference>
<evidence type="ECO:0000313" key="2">
    <source>
        <dbReference type="EMBL" id="GIX62707.1"/>
    </source>
</evidence>
<evidence type="ECO:0000313" key="3">
    <source>
        <dbReference type="Proteomes" id="UP001497744"/>
    </source>
</evidence>
<keyword evidence="1" id="KW-0812">Transmembrane</keyword>
<dbReference type="EMBL" id="BPLF01000002">
    <property type="protein sequence ID" value="GIX62707.1"/>
    <property type="molecule type" value="Genomic_DNA"/>
</dbReference>
<keyword evidence="1" id="KW-1133">Transmembrane helix</keyword>
<feature type="transmembrane region" description="Helical" evidence="1">
    <location>
        <begin position="1055"/>
        <end position="1072"/>
    </location>
</feature>
<proteinExistence type="predicted"/>
<gene>
    <name evidence="2" type="ORF">BcabD6B2_21420</name>
</gene>
<keyword evidence="1" id="KW-0472">Membrane</keyword>
<keyword evidence="3" id="KW-1185">Reference proteome</keyword>
<comment type="caution">
    <text evidence="2">The sequence shown here is derived from an EMBL/GenBank/DDBJ whole genome shotgun (WGS) entry which is preliminary data.</text>
</comment>
<dbReference type="Proteomes" id="UP001497744">
    <property type="component" value="Unassembled WGS sequence"/>
</dbReference>
<accession>A0AAV4LR38</accession>
<dbReference type="AlphaFoldDB" id="A0AAV4LR38"/>